<feature type="compositionally biased region" description="Acidic residues" evidence="4">
    <location>
        <begin position="461"/>
        <end position="478"/>
    </location>
</feature>
<dbReference type="Pfam" id="PF00005">
    <property type="entry name" value="ABC_tran"/>
    <property type="match status" value="1"/>
</dbReference>
<dbReference type="InterPro" id="IPR017871">
    <property type="entry name" value="ABC_transporter-like_CS"/>
</dbReference>
<name>A0ABV1UPT9_9ACTN</name>
<dbReference type="Proteomes" id="UP001445472">
    <property type="component" value="Unassembled WGS sequence"/>
</dbReference>
<dbReference type="InterPro" id="IPR013563">
    <property type="entry name" value="Oligopep_ABC_C"/>
</dbReference>
<evidence type="ECO:0000256" key="1">
    <source>
        <dbReference type="ARBA" id="ARBA00022448"/>
    </source>
</evidence>
<organism evidence="6 7">
    <name type="scientific">Streptomyces xantholiticus</name>
    <dbReference type="NCBI Taxonomy" id="68285"/>
    <lineage>
        <taxon>Bacteria</taxon>
        <taxon>Bacillati</taxon>
        <taxon>Actinomycetota</taxon>
        <taxon>Actinomycetes</taxon>
        <taxon>Kitasatosporales</taxon>
        <taxon>Streptomycetaceae</taxon>
        <taxon>Streptomyces</taxon>
    </lineage>
</organism>
<reference evidence="6 7" key="1">
    <citation type="submission" date="2024-06" db="EMBL/GenBank/DDBJ databases">
        <title>The Natural Products Discovery Center: Release of the First 8490 Sequenced Strains for Exploring Actinobacteria Biosynthetic Diversity.</title>
        <authorList>
            <person name="Kalkreuter E."/>
            <person name="Kautsar S.A."/>
            <person name="Yang D."/>
            <person name="Bader C.D."/>
            <person name="Teijaro C.N."/>
            <person name="Fluegel L."/>
            <person name="Davis C.M."/>
            <person name="Simpson J.R."/>
            <person name="Lauterbach L."/>
            <person name="Steele A.D."/>
            <person name="Gui C."/>
            <person name="Meng S."/>
            <person name="Li G."/>
            <person name="Viehrig K."/>
            <person name="Ye F."/>
            <person name="Su P."/>
            <person name="Kiefer A.F."/>
            <person name="Nichols A."/>
            <person name="Cepeda A.J."/>
            <person name="Yan W."/>
            <person name="Fan B."/>
            <person name="Jiang Y."/>
            <person name="Adhikari A."/>
            <person name="Zheng C.-J."/>
            <person name="Schuster L."/>
            <person name="Cowan T.M."/>
            <person name="Smanski M.J."/>
            <person name="Chevrette M.G."/>
            <person name="De Carvalho L.P.S."/>
            <person name="Shen B."/>
        </authorList>
    </citation>
    <scope>NUCLEOTIDE SEQUENCE [LARGE SCALE GENOMIC DNA]</scope>
    <source>
        <strain evidence="6 7">NPDC000837</strain>
    </source>
</reference>
<keyword evidence="1" id="KW-0813">Transport</keyword>
<dbReference type="RefSeq" id="WP_351975159.1">
    <property type="nucleotide sequence ID" value="NZ_JBEPBX010000003.1"/>
</dbReference>
<dbReference type="PANTHER" id="PTHR43776">
    <property type="entry name" value="TRANSPORT ATP-BINDING PROTEIN"/>
    <property type="match status" value="1"/>
</dbReference>
<evidence type="ECO:0000256" key="3">
    <source>
        <dbReference type="ARBA" id="ARBA00022840"/>
    </source>
</evidence>
<dbReference type="SMART" id="SM00382">
    <property type="entry name" value="AAA"/>
    <property type="match status" value="1"/>
</dbReference>
<dbReference type="Pfam" id="PF08352">
    <property type="entry name" value="oligo_HPY"/>
    <property type="match status" value="1"/>
</dbReference>
<dbReference type="NCBIfam" id="TIGR01727">
    <property type="entry name" value="oligo_HPY"/>
    <property type="match status" value="1"/>
</dbReference>
<keyword evidence="3 6" id="KW-0067">ATP-binding</keyword>
<evidence type="ECO:0000313" key="7">
    <source>
        <dbReference type="Proteomes" id="UP001445472"/>
    </source>
</evidence>
<dbReference type="Gene3D" id="3.40.50.300">
    <property type="entry name" value="P-loop containing nucleotide triphosphate hydrolases"/>
    <property type="match status" value="1"/>
</dbReference>
<dbReference type="PROSITE" id="PS00211">
    <property type="entry name" value="ABC_TRANSPORTER_1"/>
    <property type="match status" value="1"/>
</dbReference>
<feature type="domain" description="ABC transporter" evidence="5">
    <location>
        <begin position="15"/>
        <end position="256"/>
    </location>
</feature>
<sequence length="490" mass="51374">MSLLELDGVKVHFPVRKGVLFNRTVGHVYAVDGVSLKVEAGQTYGLVGESGCGKTTLGRGVLRLVDITDGEVVFDGTDLAKLPEEEMRRYRRRLQMVFQDPLGSLNPRQNIESILSEGMAAHGIGKDQDERREKIKEILAKVGLPTNALSRYPHEFSGGQRQRIGIARALVLEPDVIICDEPVSALDVSVQAQVINLLEELQESLGLTYLVIAHDLAVVRHISDVIGVMYLGSLVEEAPSDALYAGPKHPYTKALMSAVPVPDPEVEDRRERILLQGDLPSPANPPAGCRFHTRCPWAQDKCAVERPVLTDVGDGHKVACHFAAEIEAGELELTRPTGIEAVVSTEAVASQEAEVGTEAGTEAEDAAPEPALKVPAQAPAPKSEAVPEKAAPEVSSGEPVDGADAKDSLSGESAPDADGSQAAEADGKAAESEAPADEDGAPATDAAAAQSADADGPASESDADVDAPEPDADADAPEPDASAKKAGGTA</sequence>
<comment type="caution">
    <text evidence="6">The sequence shown here is derived from an EMBL/GenBank/DDBJ whole genome shotgun (WGS) entry which is preliminary data.</text>
</comment>
<accession>A0ABV1UPT9</accession>
<dbReference type="SUPFAM" id="SSF52540">
    <property type="entry name" value="P-loop containing nucleoside triphosphate hydrolases"/>
    <property type="match status" value="1"/>
</dbReference>
<evidence type="ECO:0000256" key="2">
    <source>
        <dbReference type="ARBA" id="ARBA00022741"/>
    </source>
</evidence>
<evidence type="ECO:0000259" key="5">
    <source>
        <dbReference type="PROSITE" id="PS50893"/>
    </source>
</evidence>
<protein>
    <submittedName>
        <fullName evidence="6">Oligopeptide/dipeptide ABC transporter ATP-binding protein</fullName>
    </submittedName>
</protein>
<dbReference type="InterPro" id="IPR003593">
    <property type="entry name" value="AAA+_ATPase"/>
</dbReference>
<gene>
    <name evidence="6" type="ORF">ABT276_05445</name>
</gene>
<evidence type="ECO:0000313" key="6">
    <source>
        <dbReference type="EMBL" id="MER6612823.1"/>
    </source>
</evidence>
<dbReference type="EMBL" id="JBEPBX010000003">
    <property type="protein sequence ID" value="MER6612823.1"/>
    <property type="molecule type" value="Genomic_DNA"/>
</dbReference>
<feature type="region of interest" description="Disordered" evidence="4">
    <location>
        <begin position="374"/>
        <end position="490"/>
    </location>
</feature>
<evidence type="ECO:0000256" key="4">
    <source>
        <dbReference type="SAM" id="MobiDB-lite"/>
    </source>
</evidence>
<dbReference type="CDD" id="cd03257">
    <property type="entry name" value="ABC_NikE_OppD_transporters"/>
    <property type="match status" value="1"/>
</dbReference>
<dbReference type="InterPro" id="IPR050319">
    <property type="entry name" value="ABC_transp_ATP-bind"/>
</dbReference>
<dbReference type="InterPro" id="IPR027417">
    <property type="entry name" value="P-loop_NTPase"/>
</dbReference>
<proteinExistence type="predicted"/>
<dbReference type="PROSITE" id="PS50893">
    <property type="entry name" value="ABC_TRANSPORTER_2"/>
    <property type="match status" value="1"/>
</dbReference>
<keyword evidence="2" id="KW-0547">Nucleotide-binding</keyword>
<keyword evidence="7" id="KW-1185">Reference proteome</keyword>
<dbReference type="GO" id="GO:0005524">
    <property type="term" value="F:ATP binding"/>
    <property type="evidence" value="ECO:0007669"/>
    <property type="project" value="UniProtKB-KW"/>
</dbReference>
<dbReference type="InterPro" id="IPR003439">
    <property type="entry name" value="ABC_transporter-like_ATP-bd"/>
</dbReference>
<feature type="compositionally biased region" description="Low complexity" evidence="4">
    <location>
        <begin position="441"/>
        <end position="460"/>
    </location>
</feature>